<accession>A0A813TZM1</accession>
<dbReference type="Proteomes" id="UP000663845">
    <property type="component" value="Unassembled WGS sequence"/>
</dbReference>
<evidence type="ECO:0000259" key="2">
    <source>
        <dbReference type="Pfam" id="PF00244"/>
    </source>
</evidence>
<dbReference type="Pfam" id="PF00244">
    <property type="entry name" value="14-3-3"/>
    <property type="match status" value="1"/>
</dbReference>
<dbReference type="AlphaFoldDB" id="A0A813TZM1"/>
<evidence type="ECO:0000313" key="3">
    <source>
        <dbReference type="EMBL" id="CAF0816265.1"/>
    </source>
</evidence>
<gene>
    <name evidence="3" type="ORF">JYZ213_LOCUS6057</name>
</gene>
<dbReference type="SUPFAM" id="SSF48445">
    <property type="entry name" value="14-3-3 protein"/>
    <property type="match status" value="1"/>
</dbReference>
<proteinExistence type="inferred from homology"/>
<dbReference type="EMBL" id="CAJNOG010000037">
    <property type="protein sequence ID" value="CAF0816265.1"/>
    <property type="molecule type" value="Genomic_DNA"/>
</dbReference>
<dbReference type="InterPro" id="IPR036815">
    <property type="entry name" value="14-3-3_dom_sf"/>
</dbReference>
<feature type="domain" description="14-3-3" evidence="2">
    <location>
        <begin position="9"/>
        <end position="157"/>
    </location>
</feature>
<reference evidence="3" key="1">
    <citation type="submission" date="2021-02" db="EMBL/GenBank/DDBJ databases">
        <authorList>
            <person name="Nowell W R."/>
        </authorList>
    </citation>
    <scope>NUCLEOTIDE SEQUENCE</scope>
</reference>
<evidence type="ECO:0000313" key="4">
    <source>
        <dbReference type="Proteomes" id="UP000663845"/>
    </source>
</evidence>
<sequence>MEDIFAQASLSYLTNRCDEGFELIYLFFITSPNTRLLTCEEEDVFCLISINIIEKRYKSWIKLNRILTQTDNFLKRQSIENYINQILNEINMYSNKIFFLIEKYLLSERKYFSYKIQGDIHFFLSQISKYEKKLQHFYSSLHFYNQSLEICQENTNEFVSTTYNKALLFILITEEYDIARNLLNKIDKINLVLN</sequence>
<comment type="caution">
    <text evidence="3">The sequence shown here is derived from an EMBL/GenBank/DDBJ whole genome shotgun (WGS) entry which is preliminary data.</text>
</comment>
<organism evidence="3 4">
    <name type="scientific">Adineta steineri</name>
    <dbReference type="NCBI Taxonomy" id="433720"/>
    <lineage>
        <taxon>Eukaryota</taxon>
        <taxon>Metazoa</taxon>
        <taxon>Spiralia</taxon>
        <taxon>Gnathifera</taxon>
        <taxon>Rotifera</taxon>
        <taxon>Eurotatoria</taxon>
        <taxon>Bdelloidea</taxon>
        <taxon>Adinetida</taxon>
        <taxon>Adinetidae</taxon>
        <taxon>Adineta</taxon>
    </lineage>
</organism>
<dbReference type="InterPro" id="IPR023410">
    <property type="entry name" value="14-3-3_domain"/>
</dbReference>
<protein>
    <recommendedName>
        <fullName evidence="2">14-3-3 domain-containing protein</fullName>
    </recommendedName>
</protein>
<evidence type="ECO:0000256" key="1">
    <source>
        <dbReference type="ARBA" id="ARBA00006141"/>
    </source>
</evidence>
<comment type="similarity">
    <text evidence="1">Belongs to the 14-3-3 family.</text>
</comment>
<name>A0A813TZM1_9BILA</name>
<dbReference type="Gene3D" id="1.20.190.20">
    <property type="entry name" value="14-3-3 domain"/>
    <property type="match status" value="1"/>
</dbReference>